<protein>
    <submittedName>
        <fullName evidence="1">Uncharacterized protein</fullName>
    </submittedName>
</protein>
<dbReference type="Proteomes" id="UP000605099">
    <property type="component" value="Unassembled WGS sequence"/>
</dbReference>
<evidence type="ECO:0000313" key="2">
    <source>
        <dbReference type="Proteomes" id="UP000605099"/>
    </source>
</evidence>
<reference evidence="2" key="1">
    <citation type="journal article" date="2019" name="Int. J. Syst. Evol. Microbiol.">
        <title>The Global Catalogue of Microorganisms (GCM) 10K type strain sequencing project: providing services to taxonomists for standard genome sequencing and annotation.</title>
        <authorList>
            <consortium name="The Broad Institute Genomics Platform"/>
            <consortium name="The Broad Institute Genome Sequencing Center for Infectious Disease"/>
            <person name="Wu L."/>
            <person name="Ma J."/>
        </authorList>
    </citation>
    <scope>NUCLEOTIDE SEQUENCE [LARGE SCALE GENOMIC DNA]</scope>
    <source>
        <strain evidence="2">CGMCC 1.6784</strain>
    </source>
</reference>
<comment type="caution">
    <text evidence="1">The sequence shown here is derived from an EMBL/GenBank/DDBJ whole genome shotgun (WGS) entry which is preliminary data.</text>
</comment>
<name>A0ABQ2K052_9SPHN</name>
<keyword evidence="2" id="KW-1185">Reference proteome</keyword>
<dbReference type="RefSeq" id="WP_188823167.1">
    <property type="nucleotide sequence ID" value="NZ_BMLK01000033.1"/>
</dbReference>
<gene>
    <name evidence="1" type="ORF">GCM10011349_42800</name>
</gene>
<proteinExistence type="predicted"/>
<organism evidence="1 2">
    <name type="scientific">Novosphingobium indicum</name>
    <dbReference type="NCBI Taxonomy" id="462949"/>
    <lineage>
        <taxon>Bacteria</taxon>
        <taxon>Pseudomonadati</taxon>
        <taxon>Pseudomonadota</taxon>
        <taxon>Alphaproteobacteria</taxon>
        <taxon>Sphingomonadales</taxon>
        <taxon>Sphingomonadaceae</taxon>
        <taxon>Novosphingobium</taxon>
    </lineage>
</organism>
<evidence type="ECO:0000313" key="1">
    <source>
        <dbReference type="EMBL" id="GGN60829.1"/>
    </source>
</evidence>
<accession>A0ABQ2K052</accession>
<dbReference type="EMBL" id="BMLK01000033">
    <property type="protein sequence ID" value="GGN60829.1"/>
    <property type="molecule type" value="Genomic_DNA"/>
</dbReference>
<sequence length="66" mass="7604">MPFFALTLDDDGQGEPKRIEFTADDPHRAFFILEKEKTGRKAILWQDEKRLGALQRTENGVWQIAG</sequence>